<feature type="coiled-coil region" evidence="4">
    <location>
        <begin position="119"/>
        <end position="146"/>
    </location>
</feature>
<dbReference type="PIRSF" id="PIRSF005814">
    <property type="entry name" value="MutS_YshD"/>
    <property type="match status" value="1"/>
</dbReference>
<dbReference type="PANTHER" id="PTHR48466">
    <property type="entry name" value="OS10G0509000 PROTEIN-RELATED"/>
    <property type="match status" value="1"/>
</dbReference>
<dbReference type="Gene3D" id="1.10.1420.10">
    <property type="match status" value="2"/>
</dbReference>
<dbReference type="HOGENOM" id="CLU_011252_3_1_9"/>
<evidence type="ECO:0000259" key="5">
    <source>
        <dbReference type="PROSITE" id="PS00486"/>
    </source>
</evidence>
<dbReference type="Pfam" id="PF00488">
    <property type="entry name" value="MutS_V"/>
    <property type="match status" value="1"/>
</dbReference>
<dbReference type="OrthoDB" id="9808166at2"/>
<dbReference type="KEGG" id="cad:Curi_c21380"/>
<keyword evidence="3" id="KW-0238">DNA-binding</keyword>
<evidence type="ECO:0000256" key="2">
    <source>
        <dbReference type="ARBA" id="ARBA00022840"/>
    </source>
</evidence>
<evidence type="ECO:0000313" key="6">
    <source>
        <dbReference type="EMBL" id="AFS79141.1"/>
    </source>
</evidence>
<dbReference type="SUPFAM" id="SSF48334">
    <property type="entry name" value="DNA repair protein MutS, domain III"/>
    <property type="match status" value="1"/>
</dbReference>
<evidence type="ECO:0000313" key="7">
    <source>
        <dbReference type="Proteomes" id="UP000006094"/>
    </source>
</evidence>
<protein>
    <submittedName>
        <fullName evidence="6">DNA mismatch repair protein</fullName>
    </submittedName>
</protein>
<gene>
    <name evidence="6" type="primary">mutS5</name>
    <name evidence="6" type="ordered locus">Curi_c21380</name>
</gene>
<dbReference type="STRING" id="1128398.Curi_c21380"/>
<dbReference type="eggNOG" id="COG1193">
    <property type="taxonomic scope" value="Bacteria"/>
</dbReference>
<sequence>MNLNTMDKLGYFELKDRVKNYCTSNLGKKLIDKLNPSTDIKVVERMLRDTSEAKSIILRQGNPPLAGLFDIEDSIEKIDMGTILNPSELITISDFLRACRSIKRFMLDQEYIALNLSNYARSIYEIEELEDEINTAIKNNRISSSTSKELSRIRRYIENTEIKIKEELNRFLSSSKNKDSIREFLITERGDTYTIPIKSEYKNKVEGRIVATSSTGVTVFVEPKSVQKFNSELLKLKEDEKNEEYQILSFLTGFVLSYIKEIKINLELMMEYDMIFAKAKYSIDIDGIEPKLNKNGYINLQKVYNPLIEKYVPLDFQIGKEFRCVTITGPNAGGKTIVLKTIGLLSLAVQSGIHIKGNKDCEFSVFENIFIDIGDNQSIENSLSTFSAHIRNISNIVNKSNERTLVLLDELGSGTDPKEGSTIAISILQELYQMGSIVISTSHYDRIKEFSEKHPHFKNASVEFDKETLTPLYKLVMGESGESNALWICEKMNLKQSVLNRARKILSGDEIILNEPLYNNCIREEKEKVENKFKEFKKGDTVDIINGKKNILVYDGADEINNITLYVNKELVKINYRKVTLRNKAEDLYPEGYSIDDLFLDYTERKLEKDIKRGSKKAIKKIHKEIKNRKHKR</sequence>
<evidence type="ECO:0000256" key="3">
    <source>
        <dbReference type="ARBA" id="ARBA00023125"/>
    </source>
</evidence>
<dbReference type="PANTHER" id="PTHR48466:SF2">
    <property type="entry name" value="OS10G0509000 PROTEIN"/>
    <property type="match status" value="1"/>
</dbReference>
<dbReference type="GO" id="GO:0006298">
    <property type="term" value="P:mismatch repair"/>
    <property type="evidence" value="ECO:0007669"/>
    <property type="project" value="InterPro"/>
</dbReference>
<proteinExistence type="predicted"/>
<evidence type="ECO:0000256" key="4">
    <source>
        <dbReference type="SAM" id="Coils"/>
    </source>
</evidence>
<dbReference type="Proteomes" id="UP000006094">
    <property type="component" value="Chromosome"/>
</dbReference>
<dbReference type="Gene3D" id="3.40.50.300">
    <property type="entry name" value="P-loop containing nucleotide triphosphate hydrolases"/>
    <property type="match status" value="1"/>
</dbReference>
<keyword evidence="2" id="KW-0067">ATP-binding</keyword>
<name>K0B3D6_GOTA9</name>
<dbReference type="SMART" id="SM00534">
    <property type="entry name" value="MUTSac"/>
    <property type="match status" value="1"/>
</dbReference>
<dbReference type="InterPro" id="IPR000432">
    <property type="entry name" value="DNA_mismatch_repair_MutS_C"/>
</dbReference>
<dbReference type="NCBIfam" id="TIGR01069">
    <property type="entry name" value="mutS2"/>
    <property type="match status" value="1"/>
</dbReference>
<feature type="domain" description="DNA mismatch repair proteins mutS family" evidence="5">
    <location>
        <begin position="404"/>
        <end position="420"/>
    </location>
</feature>
<dbReference type="InterPro" id="IPR005747">
    <property type="entry name" value="MutS2"/>
</dbReference>
<accession>K0B3D6</accession>
<dbReference type="InterPro" id="IPR036187">
    <property type="entry name" value="DNA_mismatch_repair_MutS_sf"/>
</dbReference>
<evidence type="ECO:0000256" key="1">
    <source>
        <dbReference type="ARBA" id="ARBA00022741"/>
    </source>
</evidence>
<dbReference type="RefSeq" id="WP_014968277.1">
    <property type="nucleotide sequence ID" value="NC_018664.1"/>
</dbReference>
<dbReference type="GO" id="GO:0004519">
    <property type="term" value="F:endonuclease activity"/>
    <property type="evidence" value="ECO:0007669"/>
    <property type="project" value="InterPro"/>
</dbReference>
<dbReference type="SUPFAM" id="SSF52540">
    <property type="entry name" value="P-loop containing nucleoside triphosphate hydrolases"/>
    <property type="match status" value="1"/>
</dbReference>
<organism evidence="6 7">
    <name type="scientific">Gottschalkia acidurici (strain ATCC 7906 / DSM 604 / BCRC 14475 / CIP 104303 / KCTC 5404 / NCIMB 10678 / 9a)</name>
    <name type="common">Clostridium acidurici</name>
    <dbReference type="NCBI Taxonomy" id="1128398"/>
    <lineage>
        <taxon>Bacteria</taxon>
        <taxon>Bacillati</taxon>
        <taxon>Bacillota</taxon>
        <taxon>Tissierellia</taxon>
        <taxon>Tissierellales</taxon>
        <taxon>Gottschalkiaceae</taxon>
        <taxon>Gottschalkia</taxon>
    </lineage>
</organism>
<dbReference type="EMBL" id="CP003326">
    <property type="protein sequence ID" value="AFS79141.1"/>
    <property type="molecule type" value="Genomic_DNA"/>
</dbReference>
<keyword evidence="4" id="KW-0175">Coiled coil</keyword>
<dbReference type="InterPro" id="IPR045076">
    <property type="entry name" value="MutS"/>
</dbReference>
<keyword evidence="1" id="KW-0547">Nucleotide-binding</keyword>
<dbReference type="InterPro" id="IPR027417">
    <property type="entry name" value="P-loop_NTPase"/>
</dbReference>
<dbReference type="AlphaFoldDB" id="K0B3D6"/>
<dbReference type="GO" id="GO:0030983">
    <property type="term" value="F:mismatched DNA binding"/>
    <property type="evidence" value="ECO:0007669"/>
    <property type="project" value="InterPro"/>
</dbReference>
<dbReference type="GO" id="GO:0005524">
    <property type="term" value="F:ATP binding"/>
    <property type="evidence" value="ECO:0007669"/>
    <property type="project" value="UniProtKB-KW"/>
</dbReference>
<dbReference type="GO" id="GO:0140664">
    <property type="term" value="F:ATP-dependent DNA damage sensor activity"/>
    <property type="evidence" value="ECO:0007669"/>
    <property type="project" value="InterPro"/>
</dbReference>
<reference evidence="6 7" key="1">
    <citation type="journal article" date="2012" name="PLoS ONE">
        <title>The purine-utilizing bacterium Clostridium acidurici 9a: a genome-guided metabolic reconsideration.</title>
        <authorList>
            <person name="Hartwich K."/>
            <person name="Poehlein A."/>
            <person name="Daniel R."/>
        </authorList>
    </citation>
    <scope>NUCLEOTIDE SEQUENCE [LARGE SCALE GENOMIC DNA]</scope>
    <source>
        <strain evidence="7">ATCC 7906 / DSM 604 / BCRC 14475 / CIP 104303 / KCTC 5404 / NCIMB 10678 / 9a</strain>
    </source>
</reference>
<dbReference type="PATRIC" id="fig|1128398.3.peg.2209"/>
<dbReference type="InterPro" id="IPR007696">
    <property type="entry name" value="DNA_mismatch_repair_MutS_core"/>
</dbReference>
<keyword evidence="7" id="KW-1185">Reference proteome</keyword>
<dbReference type="GO" id="GO:0016887">
    <property type="term" value="F:ATP hydrolysis activity"/>
    <property type="evidence" value="ECO:0007669"/>
    <property type="project" value="InterPro"/>
</dbReference>
<dbReference type="SMART" id="SM00533">
    <property type="entry name" value="MUTSd"/>
    <property type="match status" value="1"/>
</dbReference>
<dbReference type="GO" id="GO:0045910">
    <property type="term" value="P:negative regulation of DNA recombination"/>
    <property type="evidence" value="ECO:0007669"/>
    <property type="project" value="InterPro"/>
</dbReference>
<dbReference type="PROSITE" id="PS00486">
    <property type="entry name" value="DNA_MISMATCH_REPAIR_2"/>
    <property type="match status" value="1"/>
</dbReference>